<evidence type="ECO:0000256" key="2">
    <source>
        <dbReference type="ARBA" id="ARBA00023315"/>
    </source>
</evidence>
<dbReference type="Proteomes" id="UP001564408">
    <property type="component" value="Unassembled WGS sequence"/>
</dbReference>
<protein>
    <submittedName>
        <fullName evidence="5">Bifunctional enoyl-CoA hydratase/phosphate acetyltransferase</fullName>
    </submittedName>
</protein>
<dbReference type="RefSeq" id="WP_369667567.1">
    <property type="nucleotide sequence ID" value="NZ_JBDKXB010000016.1"/>
</dbReference>
<dbReference type="InterPro" id="IPR002539">
    <property type="entry name" value="MaoC-like_dom"/>
</dbReference>
<dbReference type="EMBL" id="JBDKXB010000016">
    <property type="protein sequence ID" value="MEY6433180.1"/>
    <property type="molecule type" value="Genomic_DNA"/>
</dbReference>
<evidence type="ECO:0000259" key="4">
    <source>
        <dbReference type="Pfam" id="PF01575"/>
    </source>
</evidence>
<dbReference type="Pfam" id="PF01515">
    <property type="entry name" value="PTA_PTB"/>
    <property type="match status" value="1"/>
</dbReference>
<dbReference type="Pfam" id="PF01575">
    <property type="entry name" value="MaoC_dehydratas"/>
    <property type="match status" value="1"/>
</dbReference>
<dbReference type="SUPFAM" id="SSF53659">
    <property type="entry name" value="Isocitrate/Isopropylmalate dehydrogenase-like"/>
    <property type="match status" value="1"/>
</dbReference>
<comment type="caution">
    <text evidence="5">The sequence shown here is derived from an EMBL/GenBank/DDBJ whole genome shotgun (WGS) entry which is preliminary data.</text>
</comment>
<dbReference type="PANTHER" id="PTHR43356">
    <property type="entry name" value="PHOSPHATE ACETYLTRANSFERASE"/>
    <property type="match status" value="1"/>
</dbReference>
<evidence type="ECO:0000256" key="1">
    <source>
        <dbReference type="ARBA" id="ARBA00022679"/>
    </source>
</evidence>
<organism evidence="5 6">
    <name type="scientific">Thioalkalicoccus limnaeus</name>
    <dbReference type="NCBI Taxonomy" id="120681"/>
    <lineage>
        <taxon>Bacteria</taxon>
        <taxon>Pseudomonadati</taxon>
        <taxon>Pseudomonadota</taxon>
        <taxon>Gammaproteobacteria</taxon>
        <taxon>Chromatiales</taxon>
        <taxon>Chromatiaceae</taxon>
        <taxon>Thioalkalicoccus</taxon>
    </lineage>
</organism>
<gene>
    <name evidence="5" type="ORF">ABC977_12280</name>
</gene>
<proteinExistence type="predicted"/>
<dbReference type="NCBIfam" id="NF006045">
    <property type="entry name" value="PRK08190.1"/>
    <property type="match status" value="1"/>
</dbReference>
<dbReference type="CDD" id="cd03449">
    <property type="entry name" value="R_hydratase"/>
    <property type="match status" value="1"/>
</dbReference>
<keyword evidence="2" id="KW-0012">Acyltransferase</keyword>
<feature type="domain" description="MaoC-like" evidence="4">
    <location>
        <begin position="18"/>
        <end position="111"/>
    </location>
</feature>
<evidence type="ECO:0000313" key="5">
    <source>
        <dbReference type="EMBL" id="MEY6433180.1"/>
    </source>
</evidence>
<dbReference type="InterPro" id="IPR029069">
    <property type="entry name" value="HotDog_dom_sf"/>
</dbReference>
<sequence>MPQYLENRVFDEIEIGQTAELQRTLTRDDVALFSKVSGDLNPTHMDEEYARARGAKGVVGHSLWATTLISSLLANVLPGPGTLYRHQDSTFHRPVELGDVLTARIAVIEKAAEALVTFECRVMNQRDEPVMTGRATVVAPTEPLRIEVPELAEISVRHHDSFGALFDQVRALEPVPTAVVHPVDQVSLQGALEAAESAFIRPILVGPEARIRAVADEHGLSLAGIEILDVAHSHAAAARAVALIREGSAEILMKGSLHTDEVLSAVLDRANGIRTERRISHIFVMDVPTYPKLLLISDAAVNIAPDLDAKRDICQNAIDLARTLGVAQPKVAILSAVETVRPKIQSTIDAAALCKMADRGQIEGGLLDGPLAMDNAINLEAARIKKIDSAVAGVADVLIAPDLEAGNILAKQLIFLANAEAAGIVLGARVPIVLTSRADSVRTRRASAATAVLHAHAVRRGQLQPTH</sequence>
<evidence type="ECO:0000313" key="6">
    <source>
        <dbReference type="Proteomes" id="UP001564408"/>
    </source>
</evidence>
<name>A0ABV4BL61_9GAMM</name>
<keyword evidence="6" id="KW-1185">Reference proteome</keyword>
<dbReference type="InterPro" id="IPR050500">
    <property type="entry name" value="Phos_Acetyltrans/Butyryltrans"/>
</dbReference>
<dbReference type="InterPro" id="IPR002505">
    <property type="entry name" value="PTA_PTB"/>
</dbReference>
<keyword evidence="1" id="KW-0808">Transferase</keyword>
<dbReference type="PANTHER" id="PTHR43356:SF2">
    <property type="entry name" value="PHOSPHATE ACETYLTRANSFERASE"/>
    <property type="match status" value="1"/>
</dbReference>
<reference evidence="5 6" key="1">
    <citation type="submission" date="2024-05" db="EMBL/GenBank/DDBJ databases">
        <title>Genome Sequence and Characterization of the New Strain Purple Sulfur Bacterium of Genus Thioalkalicoccus.</title>
        <authorList>
            <person name="Bryantseva I.A."/>
            <person name="Kyndt J.A."/>
            <person name="Imhoff J.F."/>
        </authorList>
    </citation>
    <scope>NUCLEOTIDE SEQUENCE [LARGE SCALE GENOMIC DNA]</scope>
    <source>
        <strain evidence="5 6">Um2</strain>
    </source>
</reference>
<feature type="domain" description="Phosphate acetyl/butaryl transferase" evidence="3">
    <location>
        <begin position="238"/>
        <end position="449"/>
    </location>
</feature>
<accession>A0ABV4BL61</accession>
<dbReference type="SUPFAM" id="SSF54637">
    <property type="entry name" value="Thioesterase/thiol ester dehydrase-isomerase"/>
    <property type="match status" value="1"/>
</dbReference>
<dbReference type="NCBIfam" id="NF008852">
    <property type="entry name" value="PRK11890.1"/>
    <property type="match status" value="1"/>
</dbReference>
<dbReference type="Gene3D" id="3.10.129.10">
    <property type="entry name" value="Hotdog Thioesterase"/>
    <property type="match status" value="1"/>
</dbReference>
<dbReference type="Gene3D" id="3.40.718.10">
    <property type="entry name" value="Isopropylmalate Dehydrogenase"/>
    <property type="match status" value="1"/>
</dbReference>
<evidence type="ECO:0000259" key="3">
    <source>
        <dbReference type="Pfam" id="PF01515"/>
    </source>
</evidence>